<dbReference type="AlphaFoldDB" id="A0A428LZF8"/>
<dbReference type="CDD" id="cd01948">
    <property type="entry name" value="EAL"/>
    <property type="match status" value="1"/>
</dbReference>
<name>A0A428LZF8_9ENTR</name>
<evidence type="ECO:0000313" key="3">
    <source>
        <dbReference type="EMBL" id="RSK70774.1"/>
    </source>
</evidence>
<dbReference type="InterPro" id="IPR035919">
    <property type="entry name" value="EAL_sf"/>
</dbReference>
<dbReference type="GO" id="GO:0071111">
    <property type="term" value="F:cyclic-guanylate-specific phosphodiesterase activity"/>
    <property type="evidence" value="ECO:0007669"/>
    <property type="project" value="InterPro"/>
</dbReference>
<protein>
    <submittedName>
        <fullName evidence="3">Diguanylate phosphodiesterase</fullName>
    </submittedName>
</protein>
<organism evidence="3 4">
    <name type="scientific">Enterobacter huaxiensis</name>
    <dbReference type="NCBI Taxonomy" id="2494702"/>
    <lineage>
        <taxon>Bacteria</taxon>
        <taxon>Pseudomonadati</taxon>
        <taxon>Pseudomonadota</taxon>
        <taxon>Gammaproteobacteria</taxon>
        <taxon>Enterobacterales</taxon>
        <taxon>Enterobacteriaceae</taxon>
        <taxon>Enterobacter</taxon>
    </lineage>
</organism>
<feature type="domain" description="EAL" evidence="1">
    <location>
        <begin position="130"/>
        <end position="388"/>
    </location>
</feature>
<feature type="domain" description="BLUF" evidence="2">
    <location>
        <begin position="2"/>
        <end position="93"/>
    </location>
</feature>
<evidence type="ECO:0000313" key="4">
    <source>
        <dbReference type="Proteomes" id="UP000276389"/>
    </source>
</evidence>
<dbReference type="InterPro" id="IPR050706">
    <property type="entry name" value="Cyclic-di-GMP_PDE-like"/>
</dbReference>
<sequence length="393" mass="44930">MLTTLIYRSHLRADTPIQSIIDMVSEANSRNERAGVTGVLLFNGVHFLQLLEGDETAVVQIFKKICLDKLHFNIVELLSDYAPYRRFGRSGMELIDIRLFSKEECLDRVLQRGTTQHKLLYNDRALRFFRTFIDSAETDSYYELPDRFSWFFSSDQIDVSSVDPAIIEDMHAVIDPLAAQIHSFVLNAKSDKDVIKANDLFFDLESKRDLLKIAGSFITSSQRVSITLLPLTLLRVPNAIEILLDYIRENNLHPEQVIIEFSESEIIPEIDEFAHSVQILKSCGLSVAINDFGVGNAGLLFLSKFQPEKLKIHPQLIHNIHKDGSKQAILQSLIRCGELLEIRICATGVEQPEEWMWLESAGIFCFQGNLFSKYDKNGYLKIFWPESNEFSEC</sequence>
<dbReference type="Gene3D" id="3.30.70.100">
    <property type="match status" value="1"/>
</dbReference>
<dbReference type="SMART" id="SM00052">
    <property type="entry name" value="EAL"/>
    <property type="match status" value="1"/>
</dbReference>
<dbReference type="PANTHER" id="PTHR33121:SF15">
    <property type="entry name" value="BLUE LIGHT- AND TEMPERATURE-REGULATED ANTIREPRESSOR BLUF"/>
    <property type="match status" value="1"/>
</dbReference>
<evidence type="ECO:0000259" key="1">
    <source>
        <dbReference type="PROSITE" id="PS50883"/>
    </source>
</evidence>
<proteinExistence type="predicted"/>
<dbReference type="EMBL" id="RWHU01000001">
    <property type="protein sequence ID" value="RSK70774.1"/>
    <property type="molecule type" value="Genomic_DNA"/>
</dbReference>
<accession>A0A428LZF8</accession>
<dbReference type="GO" id="GO:0071949">
    <property type="term" value="F:FAD binding"/>
    <property type="evidence" value="ECO:0007669"/>
    <property type="project" value="InterPro"/>
</dbReference>
<dbReference type="SMART" id="SM01034">
    <property type="entry name" value="BLUF"/>
    <property type="match status" value="1"/>
</dbReference>
<reference evidence="3 4" key="1">
    <citation type="submission" date="2018-12" db="EMBL/GenBank/DDBJ databases">
        <title>The Genome Submission of two Enterobacter spp. strains.</title>
        <authorList>
            <person name="Wu W."/>
            <person name="Wei L."/>
            <person name="Feng Y."/>
            <person name="Zong Z."/>
        </authorList>
    </citation>
    <scope>NUCLEOTIDE SEQUENCE [LARGE SCALE GENOMIC DNA]</scope>
    <source>
        <strain evidence="3 4">WCHEHu045002</strain>
    </source>
</reference>
<dbReference type="SUPFAM" id="SSF54975">
    <property type="entry name" value="Acylphosphatase/BLUF domain-like"/>
    <property type="match status" value="1"/>
</dbReference>
<dbReference type="SUPFAM" id="SSF141868">
    <property type="entry name" value="EAL domain-like"/>
    <property type="match status" value="1"/>
</dbReference>
<dbReference type="InterPro" id="IPR007024">
    <property type="entry name" value="BLUF_domain"/>
</dbReference>
<evidence type="ECO:0000259" key="2">
    <source>
        <dbReference type="PROSITE" id="PS50925"/>
    </source>
</evidence>
<dbReference type="PANTHER" id="PTHR33121">
    <property type="entry name" value="CYCLIC DI-GMP PHOSPHODIESTERASE PDEF"/>
    <property type="match status" value="1"/>
</dbReference>
<comment type="caution">
    <text evidence="3">The sequence shown here is derived from an EMBL/GenBank/DDBJ whole genome shotgun (WGS) entry which is preliminary data.</text>
</comment>
<dbReference type="PROSITE" id="PS50925">
    <property type="entry name" value="BLUF"/>
    <property type="match status" value="1"/>
</dbReference>
<dbReference type="InterPro" id="IPR036046">
    <property type="entry name" value="Acylphosphatase-like_dom_sf"/>
</dbReference>
<dbReference type="PROSITE" id="PS50883">
    <property type="entry name" value="EAL"/>
    <property type="match status" value="1"/>
</dbReference>
<dbReference type="RefSeq" id="WP_125913609.1">
    <property type="nucleotide sequence ID" value="NZ_RWHU01000001.1"/>
</dbReference>
<dbReference type="InterPro" id="IPR001633">
    <property type="entry name" value="EAL_dom"/>
</dbReference>
<dbReference type="Pfam" id="PF04940">
    <property type="entry name" value="BLUF"/>
    <property type="match status" value="1"/>
</dbReference>
<gene>
    <name evidence="3" type="ORF">EJE24_03120</name>
</gene>
<dbReference type="Gene3D" id="3.20.20.450">
    <property type="entry name" value="EAL domain"/>
    <property type="match status" value="1"/>
</dbReference>
<dbReference type="Proteomes" id="UP000276389">
    <property type="component" value="Unassembled WGS sequence"/>
</dbReference>
<dbReference type="GO" id="GO:0009882">
    <property type="term" value="F:blue light photoreceptor activity"/>
    <property type="evidence" value="ECO:0007669"/>
    <property type="project" value="InterPro"/>
</dbReference>
<dbReference type="Pfam" id="PF00563">
    <property type="entry name" value="EAL"/>
    <property type="match status" value="1"/>
</dbReference>